<sequence length="108" mass="12067">MSEEEEAIVEAEEIIRCQRIFLSRLDSFGGRNIGKYLSTCVVGAALEEVTEEEEEEDEPRSELLSAKPKEGIYQIVGTVSETESGKTDFAQEIYIVSIEVVTFVKMPS</sequence>
<protein>
    <submittedName>
        <fullName evidence="1">Uncharacterized protein</fullName>
    </submittedName>
</protein>
<keyword evidence="2" id="KW-1185">Reference proteome</keyword>
<comment type="caution">
    <text evidence="1">The sequence shown here is derived from an EMBL/GenBank/DDBJ whole genome shotgun (WGS) entry which is preliminary data.</text>
</comment>
<dbReference type="EMBL" id="CM037615">
    <property type="protein sequence ID" value="KAH8014841.1"/>
    <property type="molecule type" value="Genomic_DNA"/>
</dbReference>
<evidence type="ECO:0000313" key="2">
    <source>
        <dbReference type="Proteomes" id="UP000827872"/>
    </source>
</evidence>
<reference evidence="1" key="1">
    <citation type="submission" date="2021-08" db="EMBL/GenBank/DDBJ databases">
        <title>The first chromosome-level gecko genome reveals the dynamic sex chromosomes of Neotropical dwarf geckos (Sphaerodactylidae: Sphaerodactylus).</title>
        <authorList>
            <person name="Pinto B.J."/>
            <person name="Keating S.E."/>
            <person name="Gamble T."/>
        </authorList>
    </citation>
    <scope>NUCLEOTIDE SEQUENCE</scope>
    <source>
        <strain evidence="1">TG3544</strain>
    </source>
</reference>
<name>A0ACB8G5M1_9SAUR</name>
<dbReference type="Proteomes" id="UP000827872">
    <property type="component" value="Linkage Group LG02"/>
</dbReference>
<organism evidence="1 2">
    <name type="scientific">Sphaerodactylus townsendi</name>
    <dbReference type="NCBI Taxonomy" id="933632"/>
    <lineage>
        <taxon>Eukaryota</taxon>
        <taxon>Metazoa</taxon>
        <taxon>Chordata</taxon>
        <taxon>Craniata</taxon>
        <taxon>Vertebrata</taxon>
        <taxon>Euteleostomi</taxon>
        <taxon>Lepidosauria</taxon>
        <taxon>Squamata</taxon>
        <taxon>Bifurcata</taxon>
        <taxon>Gekkota</taxon>
        <taxon>Sphaerodactylidae</taxon>
        <taxon>Sphaerodactylus</taxon>
    </lineage>
</organism>
<gene>
    <name evidence="1" type="ORF">K3G42_032028</name>
</gene>
<proteinExistence type="predicted"/>
<evidence type="ECO:0000313" key="1">
    <source>
        <dbReference type="EMBL" id="KAH8014841.1"/>
    </source>
</evidence>
<accession>A0ACB8G5M1</accession>